<feature type="compositionally biased region" description="Pro residues" evidence="1">
    <location>
        <begin position="10"/>
        <end position="22"/>
    </location>
</feature>
<reference evidence="2 3" key="1">
    <citation type="submission" date="2024-09" db="EMBL/GenBank/DDBJ databases">
        <title>The Natural Products Discovery Center: Release of the First 8490 Sequenced Strains for Exploring Actinobacteria Biosynthetic Diversity.</title>
        <authorList>
            <person name="Kalkreuter E."/>
            <person name="Kautsar S.A."/>
            <person name="Yang D."/>
            <person name="Bader C.D."/>
            <person name="Teijaro C.N."/>
            <person name="Fluegel L."/>
            <person name="Davis C.M."/>
            <person name="Simpson J.R."/>
            <person name="Lauterbach L."/>
            <person name="Steele A.D."/>
            <person name="Gui C."/>
            <person name="Meng S."/>
            <person name="Li G."/>
            <person name="Viehrig K."/>
            <person name="Ye F."/>
            <person name="Su P."/>
            <person name="Kiefer A.F."/>
            <person name="Nichols A."/>
            <person name="Cepeda A.J."/>
            <person name="Yan W."/>
            <person name="Fan B."/>
            <person name="Jiang Y."/>
            <person name="Adhikari A."/>
            <person name="Zheng C.-J."/>
            <person name="Schuster L."/>
            <person name="Cowan T.M."/>
            <person name="Smanski M.J."/>
            <person name="Chevrette M.G."/>
            <person name="De Carvalho L.P.S."/>
            <person name="Shen B."/>
        </authorList>
    </citation>
    <scope>NUCLEOTIDE SEQUENCE [LARGE SCALE GENOMIC DNA]</scope>
    <source>
        <strain evidence="2 3">NPDC058753</strain>
    </source>
</reference>
<evidence type="ECO:0000256" key="1">
    <source>
        <dbReference type="SAM" id="MobiDB-lite"/>
    </source>
</evidence>
<proteinExistence type="predicted"/>
<protein>
    <recommendedName>
        <fullName evidence="4">HTH cro/C1-type domain-containing protein</fullName>
    </recommendedName>
</protein>
<evidence type="ECO:0000313" key="2">
    <source>
        <dbReference type="EMBL" id="MFE1353277.1"/>
    </source>
</evidence>
<dbReference type="EMBL" id="JBHYPX010000026">
    <property type="protein sequence ID" value="MFE1353277.1"/>
    <property type="molecule type" value="Genomic_DNA"/>
</dbReference>
<sequence length="284" mass="29722">MTASTGPDADPGPGPGAKPGPGPGAKRGAEPDPEFGAALTRLLARRGLEVAELPEAAEVLASDLRREAGPLRRLAPALGLHAADLFVLAGLPVPDDLAPLDAMAAQWAPHLVQDGVHLPAAERGELLRAVRSFPQQERPADDRRTTWIGVEPTGLRGPGGKVVRMFRRRNLSFSGLAETMAVVTPSYLAASTYHGIGTGRVELTPRLVVDFAALLGIDALDLSAVTGVALPQPPPPAAPEAVDAAALLWEARRLSVAQAREAAELASALRQEPRNHYLVNLPGS</sequence>
<feature type="region of interest" description="Disordered" evidence="1">
    <location>
        <begin position="1"/>
        <end position="34"/>
    </location>
</feature>
<accession>A0ABW6GKL9</accession>
<gene>
    <name evidence="2" type="ORF">ACFW6T_14960</name>
</gene>
<keyword evidence="3" id="KW-1185">Reference proteome</keyword>
<evidence type="ECO:0000313" key="3">
    <source>
        <dbReference type="Proteomes" id="UP001599542"/>
    </source>
</evidence>
<evidence type="ECO:0008006" key="4">
    <source>
        <dbReference type="Google" id="ProtNLM"/>
    </source>
</evidence>
<dbReference type="RefSeq" id="WP_380326558.1">
    <property type="nucleotide sequence ID" value="NZ_JBHYPW010000034.1"/>
</dbReference>
<name>A0ABW6GKL9_9ACTN</name>
<comment type="caution">
    <text evidence="2">The sequence shown here is derived from an EMBL/GenBank/DDBJ whole genome shotgun (WGS) entry which is preliminary data.</text>
</comment>
<organism evidence="2 3">
    <name type="scientific">Kitasatospora phosalacinea</name>
    <dbReference type="NCBI Taxonomy" id="2065"/>
    <lineage>
        <taxon>Bacteria</taxon>
        <taxon>Bacillati</taxon>
        <taxon>Actinomycetota</taxon>
        <taxon>Actinomycetes</taxon>
        <taxon>Kitasatosporales</taxon>
        <taxon>Streptomycetaceae</taxon>
        <taxon>Kitasatospora</taxon>
    </lineage>
</organism>
<dbReference type="Proteomes" id="UP001599542">
    <property type="component" value="Unassembled WGS sequence"/>
</dbReference>